<sequence>MTQAAPPTSACHHVACGLKKGYDIIGSQREGRRAPATSWNIQKALLPLPQDERLPLDGESPGGTIHQRTNWNTMPHTPMVRRFSTRPPRTTGHNEVIATAIAGGVLVYTRGKSSWTDSGEDLHENCAYLGIRQWRNLGLQLCRSHHRKTKRCL</sequence>
<organism evidence="1 2">
    <name type="scientific">Aspergillus tanneri</name>
    <dbReference type="NCBI Taxonomy" id="1220188"/>
    <lineage>
        <taxon>Eukaryota</taxon>
        <taxon>Fungi</taxon>
        <taxon>Dikarya</taxon>
        <taxon>Ascomycota</taxon>
        <taxon>Pezizomycotina</taxon>
        <taxon>Eurotiomycetes</taxon>
        <taxon>Eurotiomycetidae</taxon>
        <taxon>Eurotiales</taxon>
        <taxon>Aspergillaceae</taxon>
        <taxon>Aspergillus</taxon>
        <taxon>Aspergillus subgen. Circumdati</taxon>
    </lineage>
</organism>
<dbReference type="Proteomes" id="UP000324241">
    <property type="component" value="Unassembled WGS sequence"/>
</dbReference>
<dbReference type="EMBL" id="QUQM01000005">
    <property type="protein sequence ID" value="KAA8643037.1"/>
    <property type="molecule type" value="Genomic_DNA"/>
</dbReference>
<evidence type="ECO:0000313" key="2">
    <source>
        <dbReference type="Proteomes" id="UP000324241"/>
    </source>
</evidence>
<comment type="caution">
    <text evidence="1">The sequence shown here is derived from an EMBL/GenBank/DDBJ whole genome shotgun (WGS) entry which is preliminary data.</text>
</comment>
<reference evidence="1 2" key="1">
    <citation type="submission" date="2019-08" db="EMBL/GenBank/DDBJ databases">
        <title>The genome sequence of a newly discovered highly antifungal drug resistant Aspergillus species, Aspergillus tanneri NIH 1004.</title>
        <authorList>
            <person name="Mounaud S."/>
            <person name="Singh I."/>
            <person name="Joardar V."/>
            <person name="Pakala S."/>
            <person name="Pakala S."/>
            <person name="Venepally P."/>
            <person name="Chung J.K."/>
            <person name="Losada L."/>
            <person name="Nierman W.C."/>
        </authorList>
    </citation>
    <scope>NUCLEOTIDE SEQUENCE [LARGE SCALE GENOMIC DNA]</scope>
    <source>
        <strain evidence="1 2">NIH1004</strain>
    </source>
</reference>
<name>A0A5M9MJQ4_9EURO</name>
<protein>
    <submittedName>
        <fullName evidence="1">Uncharacterized protein</fullName>
    </submittedName>
</protein>
<dbReference type="VEuPathDB" id="FungiDB:EYZ11_008251"/>
<dbReference type="GeneID" id="54332501"/>
<proteinExistence type="predicted"/>
<dbReference type="AlphaFoldDB" id="A0A5M9MJQ4"/>
<accession>A0A5M9MJQ4</accession>
<evidence type="ECO:0000313" key="1">
    <source>
        <dbReference type="EMBL" id="KAA8643037.1"/>
    </source>
</evidence>
<dbReference type="RefSeq" id="XP_033422399.1">
    <property type="nucleotide sequence ID" value="XM_033574381.1"/>
</dbReference>
<gene>
    <name evidence="1" type="ORF">ATNIH1004_009799</name>
</gene>